<sequence length="176" mass="19593">MLTKTPLGETELQPGRRTLGLRERAVLVLADGTRPREMLASLYDGSAAPLVDRLLELGFIAPSSAMAREAQREPEQATHVADSFKIVRPSLGEARLYLFDLSERLLAPLDKHLAEHFREKLRMARDEAALIAVANKLLEMIAEHATPERVSGMAERLQRFFPDAMMGPTQFSKAVT</sequence>
<accession>A0ABZ2XIC5</accession>
<evidence type="ECO:0000313" key="2">
    <source>
        <dbReference type="Proteomes" id="UP001479520"/>
    </source>
</evidence>
<organism evidence="1 2">
    <name type="scientific">Azonexus hydrophilus</name>
    <dbReference type="NCBI Taxonomy" id="418702"/>
    <lineage>
        <taxon>Bacteria</taxon>
        <taxon>Pseudomonadati</taxon>
        <taxon>Pseudomonadota</taxon>
        <taxon>Betaproteobacteria</taxon>
        <taxon>Rhodocyclales</taxon>
        <taxon>Azonexaceae</taxon>
        <taxon>Azonexus</taxon>
    </lineage>
</organism>
<dbReference type="RefSeq" id="WP_341744161.1">
    <property type="nucleotide sequence ID" value="NZ_CP151406.1"/>
</dbReference>
<reference evidence="1 2" key="1">
    <citation type="submission" date="2024-04" db="EMBL/GenBank/DDBJ databases">
        <title>Dissimilatory iodate-reducing microorganisms contribute to the enrichment of iodine in groundwater.</title>
        <authorList>
            <person name="Jiang Z."/>
        </authorList>
    </citation>
    <scope>NUCLEOTIDE SEQUENCE [LARGE SCALE GENOMIC DNA]</scope>
    <source>
        <strain evidence="1 2">NCP973</strain>
    </source>
</reference>
<dbReference type="Proteomes" id="UP001479520">
    <property type="component" value="Chromosome"/>
</dbReference>
<name>A0ABZ2XIC5_9RHOO</name>
<keyword evidence="2" id="KW-1185">Reference proteome</keyword>
<gene>
    <name evidence="1" type="ORF">AADV58_04185</name>
</gene>
<evidence type="ECO:0000313" key="1">
    <source>
        <dbReference type="EMBL" id="WZJ22361.1"/>
    </source>
</evidence>
<protein>
    <submittedName>
        <fullName evidence="1">Uncharacterized protein</fullName>
    </submittedName>
</protein>
<proteinExistence type="predicted"/>
<dbReference type="EMBL" id="CP151406">
    <property type="protein sequence ID" value="WZJ22361.1"/>
    <property type="molecule type" value="Genomic_DNA"/>
</dbReference>